<protein>
    <submittedName>
        <fullName evidence="1">Uncharacterized protein</fullName>
    </submittedName>
</protein>
<dbReference type="AlphaFoldDB" id="A0A9W9A345"/>
<proteinExistence type="predicted"/>
<comment type="caution">
    <text evidence="1">The sequence shown here is derived from an EMBL/GenBank/DDBJ whole genome shotgun (WGS) entry which is preliminary data.</text>
</comment>
<dbReference type="EMBL" id="JAOTPV010000018">
    <property type="protein sequence ID" value="KAJ4472979.1"/>
    <property type="molecule type" value="Genomic_DNA"/>
</dbReference>
<dbReference type="Proteomes" id="UP001150266">
    <property type="component" value="Unassembled WGS sequence"/>
</dbReference>
<reference evidence="1" key="1">
    <citation type="submission" date="2022-08" db="EMBL/GenBank/DDBJ databases">
        <title>A Global Phylogenomic Analysis of the Shiitake Genus Lentinula.</title>
        <authorList>
            <consortium name="DOE Joint Genome Institute"/>
            <person name="Sierra-Patev S."/>
            <person name="Min B."/>
            <person name="Naranjo-Ortiz M."/>
            <person name="Looney B."/>
            <person name="Konkel Z."/>
            <person name="Slot J.C."/>
            <person name="Sakamoto Y."/>
            <person name="Steenwyk J.L."/>
            <person name="Rokas A."/>
            <person name="Carro J."/>
            <person name="Camarero S."/>
            <person name="Ferreira P."/>
            <person name="Molpeceres G."/>
            <person name="Ruiz-Duenas F.J."/>
            <person name="Serrano A."/>
            <person name="Henrissat B."/>
            <person name="Drula E."/>
            <person name="Hughes K.W."/>
            <person name="Mata J.L."/>
            <person name="Ishikawa N.K."/>
            <person name="Vargas-Isla R."/>
            <person name="Ushijima S."/>
            <person name="Smith C.A."/>
            <person name="Ahrendt S."/>
            <person name="Andreopoulos W."/>
            <person name="He G."/>
            <person name="Labutti K."/>
            <person name="Lipzen A."/>
            <person name="Ng V."/>
            <person name="Riley R."/>
            <person name="Sandor L."/>
            <person name="Barry K."/>
            <person name="Martinez A.T."/>
            <person name="Xiao Y."/>
            <person name="Gibbons J.G."/>
            <person name="Terashima K."/>
            <person name="Grigoriev I.V."/>
            <person name="Hibbett D.S."/>
        </authorList>
    </citation>
    <scope>NUCLEOTIDE SEQUENCE</scope>
    <source>
        <strain evidence="1">JLM2183</strain>
    </source>
</reference>
<accession>A0A9W9A345</accession>
<evidence type="ECO:0000313" key="2">
    <source>
        <dbReference type="Proteomes" id="UP001150266"/>
    </source>
</evidence>
<sequence>MRNAWFVLSLPLPGAETMLDTFVLNKALQNAASILGRKKKKSEADNTSEAEWLDRGKRGGEKWDARLRSHHIQPQHGIRLSPVEDGYTRFCVSIAFLLPPQPAGQRSPCHFCSAKKQKHYIFALAFLSSLINSSLSTIIRYSCPDNLRHQSSLCL</sequence>
<evidence type="ECO:0000313" key="1">
    <source>
        <dbReference type="EMBL" id="KAJ4472979.1"/>
    </source>
</evidence>
<gene>
    <name evidence="1" type="ORF">J3R30DRAFT_748977</name>
</gene>
<keyword evidence="2" id="KW-1185">Reference proteome</keyword>
<organism evidence="1 2">
    <name type="scientific">Lentinula aciculospora</name>
    <dbReference type="NCBI Taxonomy" id="153920"/>
    <lineage>
        <taxon>Eukaryota</taxon>
        <taxon>Fungi</taxon>
        <taxon>Dikarya</taxon>
        <taxon>Basidiomycota</taxon>
        <taxon>Agaricomycotina</taxon>
        <taxon>Agaricomycetes</taxon>
        <taxon>Agaricomycetidae</taxon>
        <taxon>Agaricales</taxon>
        <taxon>Marasmiineae</taxon>
        <taxon>Omphalotaceae</taxon>
        <taxon>Lentinula</taxon>
    </lineage>
</organism>
<name>A0A9W9A345_9AGAR</name>